<gene>
    <name evidence="1" type="ORF">METZ01_LOCUS223860</name>
</gene>
<sequence length="27" mass="3020">MDETDPARALDIAKEVAPFVAKIKINY</sequence>
<accession>A0A382G6U7</accession>
<name>A0A382G6U7_9ZZZZ</name>
<reference evidence="1" key="1">
    <citation type="submission" date="2018-05" db="EMBL/GenBank/DDBJ databases">
        <authorList>
            <person name="Lanie J.A."/>
            <person name="Ng W.-L."/>
            <person name="Kazmierczak K.M."/>
            <person name="Andrzejewski T.M."/>
            <person name="Davidsen T.M."/>
            <person name="Wayne K.J."/>
            <person name="Tettelin H."/>
            <person name="Glass J.I."/>
            <person name="Rusch D."/>
            <person name="Podicherti R."/>
            <person name="Tsui H.-C.T."/>
            <person name="Winkler M.E."/>
        </authorList>
    </citation>
    <scope>NUCLEOTIDE SEQUENCE</scope>
</reference>
<dbReference type="EMBL" id="UINC01053912">
    <property type="protein sequence ID" value="SVB71006.1"/>
    <property type="molecule type" value="Genomic_DNA"/>
</dbReference>
<protein>
    <submittedName>
        <fullName evidence="1">Uncharacterized protein</fullName>
    </submittedName>
</protein>
<dbReference type="AlphaFoldDB" id="A0A382G6U7"/>
<proteinExistence type="predicted"/>
<organism evidence="1">
    <name type="scientific">marine metagenome</name>
    <dbReference type="NCBI Taxonomy" id="408172"/>
    <lineage>
        <taxon>unclassified sequences</taxon>
        <taxon>metagenomes</taxon>
        <taxon>ecological metagenomes</taxon>
    </lineage>
</organism>
<evidence type="ECO:0000313" key="1">
    <source>
        <dbReference type="EMBL" id="SVB71006.1"/>
    </source>
</evidence>
<feature type="non-terminal residue" evidence="1">
    <location>
        <position position="27"/>
    </location>
</feature>